<dbReference type="EMBL" id="JAUCMX010000017">
    <property type="protein sequence ID" value="KAK3519239.1"/>
    <property type="molecule type" value="Genomic_DNA"/>
</dbReference>
<feature type="compositionally biased region" description="Acidic residues" evidence="5">
    <location>
        <begin position="621"/>
        <end position="631"/>
    </location>
</feature>
<dbReference type="GO" id="GO:0046872">
    <property type="term" value="F:metal ion binding"/>
    <property type="evidence" value="ECO:0007669"/>
    <property type="project" value="UniProtKB-KW"/>
</dbReference>
<dbReference type="InterPro" id="IPR028740">
    <property type="entry name" value="EPLIN_Lim_dom"/>
</dbReference>
<name>A0AAE0UVF4_9TELE</name>
<feature type="region of interest" description="Disordered" evidence="5">
    <location>
        <begin position="329"/>
        <end position="631"/>
    </location>
</feature>
<evidence type="ECO:0000256" key="4">
    <source>
        <dbReference type="PROSITE-ProRule" id="PRU00125"/>
    </source>
</evidence>
<keyword evidence="1 4" id="KW-0479">Metal-binding</keyword>
<feature type="compositionally biased region" description="Basic and acidic residues" evidence="5">
    <location>
        <begin position="377"/>
        <end position="393"/>
    </location>
</feature>
<proteinExistence type="predicted"/>
<evidence type="ECO:0000256" key="1">
    <source>
        <dbReference type="ARBA" id="ARBA00022723"/>
    </source>
</evidence>
<feature type="compositionally biased region" description="Basic and acidic residues" evidence="5">
    <location>
        <begin position="541"/>
        <end position="554"/>
    </location>
</feature>
<evidence type="ECO:0000259" key="6">
    <source>
        <dbReference type="PROSITE" id="PS50023"/>
    </source>
</evidence>
<feature type="compositionally biased region" description="Polar residues" evidence="5">
    <location>
        <begin position="228"/>
        <end position="245"/>
    </location>
</feature>
<sequence>MEVSSFNRRQWASQSLRVTAKELSIVGPQGKNSAIAERFSKYQKAAEEINSDKKKSVEGVTLHPGTLSALKKRWEVEQPFSSDQSPRTSSVYTPPPSASSANANFRSKVMEMEKTPQSDTVDMDKPNVPLSSLKMIFESKVSEELVQASGSDPDKMELGDKGVFETVVETTPLRERMALYQAAVSKLDVAASSCSEVDTEARAYRVKQKENVPPVLLDVPSSPDPDSRQTLTMDNNNSSVDTPVSEQTKTVKKFSLPPRESCVMCLKTVYPLERLVANQQIYHNSCFRCTHCNTKLSLANYASLHNTVYCKPHFSQLFKAKGNYDEGFGHRPRKDLWDTRGEDQVNNKESPENPSSPTAEECPSVKVNVLTASLETRAQDASERTEKPVETRRLKISWPPRADSEEASSQSGGCTLAEEATVCPSRPKWPPEGDKSPLCTKKAELSDIRRSTSLKERSQPFSLNCPASALPQGDSSPLCDGKAVFSDVRRSASLQERSRPFSFSSPASAVNQPSLTTPTQPQTLQEEETSEAAGQEEEEEVKGRCGEEATKEKDQPEEEEPASFTGQSTSLDETPTPSPLSEGESSSGFEQKHSQDVGFFEGEEEQDECVEDVIRKNRYYEDDDDEDDDDD</sequence>
<feature type="compositionally biased region" description="Low complexity" evidence="5">
    <location>
        <begin position="500"/>
        <end position="524"/>
    </location>
</feature>
<organism evidence="7 8">
    <name type="scientific">Hemibagrus guttatus</name>
    <dbReference type="NCBI Taxonomy" id="175788"/>
    <lineage>
        <taxon>Eukaryota</taxon>
        <taxon>Metazoa</taxon>
        <taxon>Chordata</taxon>
        <taxon>Craniata</taxon>
        <taxon>Vertebrata</taxon>
        <taxon>Euteleostomi</taxon>
        <taxon>Actinopterygii</taxon>
        <taxon>Neopterygii</taxon>
        <taxon>Teleostei</taxon>
        <taxon>Ostariophysi</taxon>
        <taxon>Siluriformes</taxon>
        <taxon>Bagridae</taxon>
        <taxon>Hemibagrus</taxon>
    </lineage>
</organism>
<feature type="compositionally biased region" description="Basic and acidic residues" evidence="5">
    <location>
        <begin position="429"/>
        <end position="458"/>
    </location>
</feature>
<feature type="compositionally biased region" description="Polar residues" evidence="5">
    <location>
        <begin position="79"/>
        <end position="102"/>
    </location>
</feature>
<feature type="domain" description="LIM zinc-binding" evidence="6">
    <location>
        <begin position="260"/>
        <end position="320"/>
    </location>
</feature>
<dbReference type="Gene3D" id="2.10.110.10">
    <property type="entry name" value="Cysteine Rich Protein"/>
    <property type="match status" value="1"/>
</dbReference>
<feature type="compositionally biased region" description="Basic and acidic residues" evidence="5">
    <location>
        <begin position="329"/>
        <end position="351"/>
    </location>
</feature>
<dbReference type="InterPro" id="IPR001781">
    <property type="entry name" value="Znf_LIM"/>
</dbReference>
<dbReference type="PANTHER" id="PTHR24206">
    <property type="entry name" value="OS06G0237300 PROTEIN"/>
    <property type="match status" value="1"/>
</dbReference>
<evidence type="ECO:0000313" key="7">
    <source>
        <dbReference type="EMBL" id="KAK3519239.1"/>
    </source>
</evidence>
<feature type="compositionally biased region" description="Low complexity" evidence="5">
    <location>
        <begin position="573"/>
        <end position="588"/>
    </location>
</feature>
<dbReference type="SUPFAM" id="SSF57716">
    <property type="entry name" value="Glucocorticoid receptor-like (DNA-binding domain)"/>
    <property type="match status" value="2"/>
</dbReference>
<dbReference type="CDD" id="cd09485">
    <property type="entry name" value="LIM_Eplin_alpha_beta"/>
    <property type="match status" value="1"/>
</dbReference>
<dbReference type="PROSITE" id="PS00478">
    <property type="entry name" value="LIM_DOMAIN_1"/>
    <property type="match status" value="1"/>
</dbReference>
<keyword evidence="3 4" id="KW-0440">LIM domain</keyword>
<reference evidence="7" key="1">
    <citation type="submission" date="2023-06" db="EMBL/GenBank/DDBJ databases">
        <title>Male Hemibagrus guttatus genome.</title>
        <authorList>
            <person name="Bian C."/>
        </authorList>
    </citation>
    <scope>NUCLEOTIDE SEQUENCE</scope>
    <source>
        <strain evidence="7">Male_cb2023</strain>
        <tissue evidence="7">Muscle</tissue>
    </source>
</reference>
<feature type="compositionally biased region" description="Acidic residues" evidence="5">
    <location>
        <begin position="525"/>
        <end position="540"/>
    </location>
</feature>
<keyword evidence="2 4" id="KW-0862">Zinc</keyword>
<comment type="caution">
    <text evidence="7">The sequence shown here is derived from an EMBL/GenBank/DDBJ whole genome shotgun (WGS) entry which is preliminary data.</text>
</comment>
<dbReference type="SMART" id="SM00132">
    <property type="entry name" value="LIM"/>
    <property type="match status" value="1"/>
</dbReference>
<dbReference type="FunFam" id="2.10.110.10:FF:000002">
    <property type="entry name" value="LIM domain and actin-binding 1"/>
    <property type="match status" value="1"/>
</dbReference>
<feature type="region of interest" description="Disordered" evidence="5">
    <location>
        <begin position="214"/>
        <end position="245"/>
    </location>
</feature>
<dbReference type="Proteomes" id="UP001274896">
    <property type="component" value="Unassembled WGS sequence"/>
</dbReference>
<evidence type="ECO:0000313" key="8">
    <source>
        <dbReference type="Proteomes" id="UP001274896"/>
    </source>
</evidence>
<dbReference type="Pfam" id="PF00412">
    <property type="entry name" value="LIM"/>
    <property type="match status" value="1"/>
</dbReference>
<feature type="compositionally biased region" description="Acidic residues" evidence="5">
    <location>
        <begin position="601"/>
        <end position="611"/>
    </location>
</feature>
<dbReference type="AlphaFoldDB" id="A0AAE0UVF4"/>
<protein>
    <recommendedName>
        <fullName evidence="6">LIM zinc-binding domain-containing protein</fullName>
    </recommendedName>
</protein>
<gene>
    <name evidence="7" type="ORF">QTP70_022235</name>
</gene>
<evidence type="ECO:0000256" key="2">
    <source>
        <dbReference type="ARBA" id="ARBA00022833"/>
    </source>
</evidence>
<evidence type="ECO:0000256" key="5">
    <source>
        <dbReference type="SAM" id="MobiDB-lite"/>
    </source>
</evidence>
<evidence type="ECO:0000256" key="3">
    <source>
        <dbReference type="ARBA" id="ARBA00023038"/>
    </source>
</evidence>
<accession>A0AAE0UVF4</accession>
<keyword evidence="8" id="KW-1185">Reference proteome</keyword>
<dbReference type="PROSITE" id="PS50023">
    <property type="entry name" value="LIM_DOMAIN_2"/>
    <property type="match status" value="1"/>
</dbReference>
<feature type="region of interest" description="Disordered" evidence="5">
    <location>
        <begin position="77"/>
        <end position="102"/>
    </location>
</feature>